<comment type="caution">
    <text evidence="1">The sequence shown here is derived from an EMBL/GenBank/DDBJ whole genome shotgun (WGS) entry which is preliminary data.</text>
</comment>
<dbReference type="EMBL" id="CAUDKO010000001">
    <property type="protein sequence ID" value="CAJ0849602.1"/>
    <property type="molecule type" value="Genomic_DNA"/>
</dbReference>
<dbReference type="EMBL" id="CAUDLI010000001">
    <property type="protein sequence ID" value="CAJ0856778.1"/>
    <property type="molecule type" value="Genomic_DNA"/>
</dbReference>
<evidence type="ECO:0000313" key="3">
    <source>
        <dbReference type="Proteomes" id="UP001189792"/>
    </source>
</evidence>
<dbReference type="Proteomes" id="UP001189792">
    <property type="component" value="Unassembled WGS sequence"/>
</dbReference>
<evidence type="ECO:0000313" key="1">
    <source>
        <dbReference type="EMBL" id="CAJ0849602.1"/>
    </source>
</evidence>
<dbReference type="RefSeq" id="WP_316856658.1">
    <property type="nucleotide sequence ID" value="NZ_CAUDKO010000001.1"/>
</dbReference>
<dbReference type="AlphaFoldDB" id="A0AAD2F714"/>
<evidence type="ECO:0000313" key="2">
    <source>
        <dbReference type="EMBL" id="CAJ0856778.1"/>
    </source>
</evidence>
<proteinExistence type="predicted"/>
<sequence>MNPMDELKKLMPAVELPQGDAVDLMQVAMLLADYDYARAMTLVAAMRSALMAGDLHSIDDIRFISVNVDGVQWKKPREVIEGVRIDRAELARWLASRDVNLPSTSPALRWVNRR</sequence>
<dbReference type="Proteomes" id="UP001190491">
    <property type="component" value="Unassembled WGS sequence"/>
</dbReference>
<reference evidence="1 3" key="1">
    <citation type="submission" date="2023-07" db="EMBL/GenBank/DDBJ databases">
        <authorList>
            <person name="Peeters C."/>
        </authorList>
    </citation>
    <scope>NUCLEOTIDE SEQUENCE</scope>
    <source>
        <strain evidence="2 3">LMG 32965</strain>
        <strain evidence="1">R-77567</strain>
    </source>
</reference>
<accession>A0AAD2F714</accession>
<evidence type="ECO:0000313" key="4">
    <source>
        <dbReference type="Proteomes" id="UP001190491"/>
    </source>
</evidence>
<keyword evidence="3" id="KW-1185">Reference proteome</keyword>
<gene>
    <name evidence="2" type="ORF">R77564_00408</name>
    <name evidence="1" type="ORF">R77567_00330</name>
</gene>
<name>A0AAD2F714_9RALS</name>
<organism evidence="1 4">
    <name type="scientific">Ralstonia flatus</name>
    <dbReference type="NCBI Taxonomy" id="3058601"/>
    <lineage>
        <taxon>Bacteria</taxon>
        <taxon>Pseudomonadati</taxon>
        <taxon>Pseudomonadota</taxon>
        <taxon>Betaproteobacteria</taxon>
        <taxon>Burkholderiales</taxon>
        <taxon>Burkholderiaceae</taxon>
        <taxon>Ralstonia</taxon>
    </lineage>
</organism>
<protein>
    <submittedName>
        <fullName evidence="1">Uncharacterized protein</fullName>
    </submittedName>
</protein>